<evidence type="ECO:0000256" key="1">
    <source>
        <dbReference type="SAM" id="MobiDB-lite"/>
    </source>
</evidence>
<reference evidence="2" key="2">
    <citation type="submission" date="2025-08" db="UniProtKB">
        <authorList>
            <consortium name="Ensembl"/>
        </authorList>
    </citation>
    <scope>IDENTIFICATION</scope>
</reference>
<keyword evidence="3" id="KW-1185">Reference proteome</keyword>
<proteinExistence type="predicted"/>
<dbReference type="Ensembl" id="ENSNLET00000060001.1">
    <property type="protein sequence ID" value="ENSNLEP00000032472.1"/>
    <property type="gene ID" value="ENSNLEG00000000766.2"/>
</dbReference>
<feature type="region of interest" description="Disordered" evidence="1">
    <location>
        <begin position="162"/>
        <end position="207"/>
    </location>
</feature>
<sequence length="264" mass="26928">MEARCALALLWDAPHRPPLPKPDPSEAEEAAHVLLPLTGAGVGAALPAPEVPGLCGEGGAGQGLAHDRRTGQNVVPEPTHQVAAPDGGGARGRAAPRGPAAPAPAAGRVATAAAAAAAPGPSLPAQLVSLRAAEPAALGRGQQSGFSVRARLGSVSDARPIGVERRARSGGERGCLRPWSSGSQAREERQALRLSSRAPPPPAGSQASVAQMQVQLRGGLSRHFSLHCRYAGLAGTTGWFQTPSLKHSSCLGLQMCIFSYNADF</sequence>
<protein>
    <submittedName>
        <fullName evidence="2">T cell leukemia homeobox 2</fullName>
    </submittedName>
</protein>
<evidence type="ECO:0000313" key="2">
    <source>
        <dbReference type="Ensembl" id="ENSNLEP00000032472.1"/>
    </source>
</evidence>
<reference evidence="2 3" key="1">
    <citation type="submission" date="2012-10" db="EMBL/GenBank/DDBJ databases">
        <authorList>
            <consortium name="Gibbon Genome Sequencing Consortium"/>
        </authorList>
    </citation>
    <scope>NUCLEOTIDE SEQUENCE [LARGE SCALE GENOMIC DNA]</scope>
</reference>
<name>A0A2I3GMI4_NOMLE</name>
<dbReference type="GeneTree" id="ENSGT00940000162452"/>
<accession>A0A2I3GMI4</accession>
<feature type="region of interest" description="Disordered" evidence="1">
    <location>
        <begin position="53"/>
        <end position="105"/>
    </location>
</feature>
<dbReference type="EMBL" id="ADFV01045825">
    <property type="status" value="NOT_ANNOTATED_CDS"/>
    <property type="molecule type" value="Genomic_DNA"/>
</dbReference>
<feature type="compositionally biased region" description="Basic and acidic residues" evidence="1">
    <location>
        <begin position="162"/>
        <end position="175"/>
    </location>
</feature>
<gene>
    <name evidence="2" type="primary">TLX2</name>
</gene>
<evidence type="ECO:0000313" key="3">
    <source>
        <dbReference type="Proteomes" id="UP000001073"/>
    </source>
</evidence>
<dbReference type="AlphaFoldDB" id="A0A2I3GMI4"/>
<reference evidence="2" key="3">
    <citation type="submission" date="2025-09" db="UniProtKB">
        <authorList>
            <consortium name="Ensembl"/>
        </authorList>
    </citation>
    <scope>IDENTIFICATION</scope>
</reference>
<dbReference type="Proteomes" id="UP000001073">
    <property type="component" value="Chromosome 14"/>
</dbReference>
<dbReference type="EMBL" id="ADFV01045826">
    <property type="status" value="NOT_ANNOTATED_CDS"/>
    <property type="molecule type" value="Genomic_DNA"/>
</dbReference>
<organism evidence="2 3">
    <name type="scientific">Nomascus leucogenys</name>
    <name type="common">Northern white-cheeked gibbon</name>
    <name type="synonym">Hylobates leucogenys</name>
    <dbReference type="NCBI Taxonomy" id="61853"/>
    <lineage>
        <taxon>Eukaryota</taxon>
        <taxon>Metazoa</taxon>
        <taxon>Chordata</taxon>
        <taxon>Craniata</taxon>
        <taxon>Vertebrata</taxon>
        <taxon>Euteleostomi</taxon>
        <taxon>Mammalia</taxon>
        <taxon>Eutheria</taxon>
        <taxon>Euarchontoglires</taxon>
        <taxon>Primates</taxon>
        <taxon>Haplorrhini</taxon>
        <taxon>Catarrhini</taxon>
        <taxon>Hylobatidae</taxon>
        <taxon>Nomascus</taxon>
    </lineage>
</organism>
<feature type="compositionally biased region" description="Low complexity" evidence="1">
    <location>
        <begin position="92"/>
        <end position="105"/>
    </location>
</feature>